<evidence type="ECO:0000313" key="15">
    <source>
        <dbReference type="EMBL" id="PWR73404.1"/>
    </source>
</evidence>
<dbReference type="Pfam" id="PF01180">
    <property type="entry name" value="DHO_dh"/>
    <property type="match status" value="1"/>
</dbReference>
<feature type="domain" description="4Fe-4S ferredoxin-type" evidence="14">
    <location>
        <begin position="337"/>
        <end position="366"/>
    </location>
</feature>
<dbReference type="OrthoDB" id="36608at2157"/>
<dbReference type="InterPro" id="IPR017896">
    <property type="entry name" value="4Fe4S_Fe-S-bd"/>
</dbReference>
<dbReference type="GO" id="GO:0006212">
    <property type="term" value="P:uracil catabolic process"/>
    <property type="evidence" value="ECO:0007669"/>
    <property type="project" value="TreeGrafter"/>
</dbReference>
<evidence type="ECO:0000256" key="8">
    <source>
        <dbReference type="ARBA" id="ARBA00023002"/>
    </source>
</evidence>
<dbReference type="SUPFAM" id="SSF54862">
    <property type="entry name" value="4Fe-4S ferredoxins"/>
    <property type="match status" value="1"/>
</dbReference>
<comment type="subunit">
    <text evidence="5">Heterotetramer of 2 PyrK and 2 PyrD type B subunits.</text>
</comment>
<dbReference type="GO" id="GO:0005737">
    <property type="term" value="C:cytoplasm"/>
    <property type="evidence" value="ECO:0007669"/>
    <property type="project" value="InterPro"/>
</dbReference>
<evidence type="ECO:0000256" key="12">
    <source>
        <dbReference type="ARBA" id="ARBA00032722"/>
    </source>
</evidence>
<protein>
    <recommendedName>
        <fullName evidence="7">Dihydroorotate dehydrogenase B (NAD(+)), catalytic subunit</fullName>
        <ecNumber evidence="6">1.3.1.14</ecNumber>
    </recommendedName>
    <alternativeName>
        <fullName evidence="9">Dihydroorotate oxidase B</fullName>
    </alternativeName>
    <alternativeName>
        <fullName evidence="12">Dihydrothymine dehydrogenase</fullName>
    </alternativeName>
    <alternativeName>
        <fullName evidence="10">Dihydrouracil dehydrogenase</fullName>
    </alternativeName>
    <alternativeName>
        <fullName evidence="11">Orotate reductase (NADH)</fullName>
    </alternativeName>
</protein>
<dbReference type="SUPFAM" id="SSF51395">
    <property type="entry name" value="FMN-linked oxidoreductases"/>
    <property type="match status" value="1"/>
</dbReference>
<dbReference type="Proteomes" id="UP000245934">
    <property type="component" value="Unassembled WGS sequence"/>
</dbReference>
<dbReference type="Gene3D" id="3.30.70.20">
    <property type="match status" value="1"/>
</dbReference>
<gene>
    <name evidence="15" type="ORF">DLD82_09115</name>
</gene>
<dbReference type="PROSITE" id="PS00198">
    <property type="entry name" value="4FE4S_FER_1"/>
    <property type="match status" value="1"/>
</dbReference>
<dbReference type="PROSITE" id="PS51379">
    <property type="entry name" value="4FE4S_FER_2"/>
    <property type="match status" value="2"/>
</dbReference>
<comment type="catalytic activity">
    <reaction evidence="13">
        <text>(S)-dihydroorotate + NAD(+) = orotate + NADH + H(+)</text>
        <dbReference type="Rhea" id="RHEA:13513"/>
        <dbReference type="ChEBI" id="CHEBI:15378"/>
        <dbReference type="ChEBI" id="CHEBI:30839"/>
        <dbReference type="ChEBI" id="CHEBI:30864"/>
        <dbReference type="ChEBI" id="CHEBI:57540"/>
        <dbReference type="ChEBI" id="CHEBI:57945"/>
        <dbReference type="EC" id="1.3.1.14"/>
    </reaction>
</comment>
<proteinExistence type="inferred from homology"/>
<dbReference type="GeneID" id="97608898"/>
<dbReference type="EC" id="1.3.1.14" evidence="6"/>
<dbReference type="InterPro" id="IPR005720">
    <property type="entry name" value="Dihydroorotate_DH_cat"/>
</dbReference>
<dbReference type="InterPro" id="IPR013785">
    <property type="entry name" value="Aldolase_TIM"/>
</dbReference>
<dbReference type="PANTHER" id="PTHR43073:SF2">
    <property type="entry name" value="DIHYDROPYRIMIDINE DEHYDROGENASE [NADP(+)]"/>
    <property type="match status" value="1"/>
</dbReference>
<dbReference type="Gene3D" id="3.20.20.70">
    <property type="entry name" value="Aldolase class I"/>
    <property type="match status" value="1"/>
</dbReference>
<comment type="function">
    <text evidence="2">Catalyzes the conversion of dihydroorotate to orotate with NAD(+) as electron acceptor.</text>
</comment>
<dbReference type="GO" id="GO:0006207">
    <property type="term" value="P:'de novo' pyrimidine nucleobase biosynthetic process"/>
    <property type="evidence" value="ECO:0007669"/>
    <property type="project" value="InterPro"/>
</dbReference>
<dbReference type="GO" id="GO:0044205">
    <property type="term" value="P:'de novo' UMP biosynthetic process"/>
    <property type="evidence" value="ECO:0007669"/>
    <property type="project" value="UniProtKB-UniPathway"/>
</dbReference>
<keyword evidence="16" id="KW-1185">Reference proteome</keyword>
<keyword evidence="8" id="KW-0560">Oxidoreductase</keyword>
<comment type="pathway">
    <text evidence="3">Pyrimidine metabolism; UMP biosynthesis via de novo pathway; orotate from (S)-dihydroorotate (NAD(+) route): step 1/1.</text>
</comment>
<evidence type="ECO:0000256" key="13">
    <source>
        <dbReference type="ARBA" id="ARBA00048996"/>
    </source>
</evidence>
<dbReference type="PANTHER" id="PTHR43073">
    <property type="entry name" value="DIHYDROPYRIMIDINE DEHYDROGENASE [NADP(+)]"/>
    <property type="match status" value="1"/>
</dbReference>
<evidence type="ECO:0000256" key="10">
    <source>
        <dbReference type="ARBA" id="ARBA00030119"/>
    </source>
</evidence>
<dbReference type="GO" id="GO:0050661">
    <property type="term" value="F:NADP binding"/>
    <property type="evidence" value="ECO:0007669"/>
    <property type="project" value="TreeGrafter"/>
</dbReference>
<evidence type="ECO:0000256" key="1">
    <source>
        <dbReference type="ARBA" id="ARBA00001917"/>
    </source>
</evidence>
<reference evidence="15 16" key="1">
    <citation type="submission" date="2018-05" db="EMBL/GenBank/DDBJ databases">
        <title>Draft genome of Methanospirillum stamsii Pt1.</title>
        <authorList>
            <person name="Dueholm M.S."/>
            <person name="Nielsen P.H."/>
            <person name="Bakmann L.F."/>
            <person name="Otzen D.E."/>
        </authorList>
    </citation>
    <scope>NUCLEOTIDE SEQUENCE [LARGE SCALE GENOMIC DNA]</scope>
    <source>
        <strain evidence="15 16">Pt1</strain>
    </source>
</reference>
<dbReference type="PROSITE" id="PS00912">
    <property type="entry name" value="DHODEHASE_2"/>
    <property type="match status" value="1"/>
</dbReference>
<comment type="cofactor">
    <cofactor evidence="1">
        <name>FMN</name>
        <dbReference type="ChEBI" id="CHEBI:58210"/>
    </cofactor>
</comment>
<organism evidence="15 16">
    <name type="scientific">Methanospirillum stamsii</name>
    <dbReference type="NCBI Taxonomy" id="1277351"/>
    <lineage>
        <taxon>Archaea</taxon>
        <taxon>Methanobacteriati</taxon>
        <taxon>Methanobacteriota</taxon>
        <taxon>Stenosarchaea group</taxon>
        <taxon>Methanomicrobia</taxon>
        <taxon>Methanomicrobiales</taxon>
        <taxon>Methanospirillaceae</taxon>
        <taxon>Methanospirillum</taxon>
    </lineage>
</organism>
<sequence length="407" mass="43674">MASESRIRTTLGPFTLENPFILASGPPTATADQIRHAFDAGWAGAVIKTIRPDEMVITDVSPRFSAWKDRDSTLLGFENIELLSKKSVSYWLIEISKLRREFPDKLLIASIMAGADPAEWQDLALKIQSAGAHAIELNFSCPHGMPERGLGAAIGQQADLVRELTTHVKKITTIPLIVKLTPNVTDIIPIAQAAIKGGTDMISAINTIQCLIGIDLDTFFPIPSVGGYSTYGGYSGPAVKPVGLRVVSQIAQAGSTPVIGIGGISSWNDATEYILAGASAVQVCSAVMWRGYGIIRELTTGLSEYLEEKGLSGPDVIRGKALSQITSHETLNRNIRGVPFVNQDTCTKCGTCVISCRDGGYQAIRMTNKGVAIDQERCDNCSLCSLVCPSKSITMISIRMDRQGAKS</sequence>
<evidence type="ECO:0000256" key="4">
    <source>
        <dbReference type="ARBA" id="ARBA00010804"/>
    </source>
</evidence>
<evidence type="ECO:0000256" key="7">
    <source>
        <dbReference type="ARBA" id="ARBA00018101"/>
    </source>
</evidence>
<dbReference type="InterPro" id="IPR017900">
    <property type="entry name" value="4Fe4S_Fe_S_CS"/>
</dbReference>
<evidence type="ECO:0000256" key="3">
    <source>
        <dbReference type="ARBA" id="ARBA00004715"/>
    </source>
</evidence>
<evidence type="ECO:0000256" key="9">
    <source>
        <dbReference type="ARBA" id="ARBA00029718"/>
    </source>
</evidence>
<dbReference type="GO" id="GO:0004589">
    <property type="term" value="F:dihydroorotate dehydrogenase (NAD+) activity"/>
    <property type="evidence" value="ECO:0007669"/>
    <property type="project" value="UniProtKB-EC"/>
</dbReference>
<evidence type="ECO:0000256" key="6">
    <source>
        <dbReference type="ARBA" id="ARBA00012061"/>
    </source>
</evidence>
<evidence type="ECO:0000256" key="5">
    <source>
        <dbReference type="ARBA" id="ARBA00011669"/>
    </source>
</evidence>
<evidence type="ECO:0000259" key="14">
    <source>
        <dbReference type="PROSITE" id="PS51379"/>
    </source>
</evidence>
<dbReference type="Pfam" id="PF14697">
    <property type="entry name" value="Fer4_21"/>
    <property type="match status" value="1"/>
</dbReference>
<dbReference type="RefSeq" id="WP_109940815.1">
    <property type="nucleotide sequence ID" value="NZ_CP176366.1"/>
</dbReference>
<dbReference type="FunFam" id="3.20.20.70:FF:000027">
    <property type="entry name" value="Dihydropyrimidine dehydrogenase [NADP(+)]"/>
    <property type="match status" value="1"/>
</dbReference>
<dbReference type="InterPro" id="IPR001295">
    <property type="entry name" value="Dihydroorotate_DH_CS"/>
</dbReference>
<dbReference type="UniPathway" id="UPA00070"/>
<dbReference type="NCBIfam" id="NF006183">
    <property type="entry name" value="PRK08318.1"/>
    <property type="match status" value="1"/>
</dbReference>
<evidence type="ECO:0000256" key="2">
    <source>
        <dbReference type="ARBA" id="ARBA00003616"/>
    </source>
</evidence>
<dbReference type="GO" id="GO:0002058">
    <property type="term" value="F:uracil binding"/>
    <property type="evidence" value="ECO:0007669"/>
    <property type="project" value="TreeGrafter"/>
</dbReference>
<evidence type="ECO:0000313" key="16">
    <source>
        <dbReference type="Proteomes" id="UP000245934"/>
    </source>
</evidence>
<accession>A0A2V2MZ38</accession>
<feature type="domain" description="4Fe-4S ferredoxin-type" evidence="14">
    <location>
        <begin position="369"/>
        <end position="398"/>
    </location>
</feature>
<dbReference type="EMBL" id="QGMZ01000018">
    <property type="protein sequence ID" value="PWR73404.1"/>
    <property type="molecule type" value="Genomic_DNA"/>
</dbReference>
<name>A0A2V2MZ38_9EURY</name>
<dbReference type="AlphaFoldDB" id="A0A2V2MZ38"/>
<evidence type="ECO:0000256" key="11">
    <source>
        <dbReference type="ARBA" id="ARBA00032046"/>
    </source>
</evidence>
<comment type="similarity">
    <text evidence="4">Belongs to the dihydropyrimidine dehydrogenase family.</text>
</comment>
<dbReference type="GO" id="GO:0006210">
    <property type="term" value="P:thymine catabolic process"/>
    <property type="evidence" value="ECO:0007669"/>
    <property type="project" value="TreeGrafter"/>
</dbReference>
<comment type="caution">
    <text evidence="15">The sequence shown here is derived from an EMBL/GenBank/DDBJ whole genome shotgun (WGS) entry which is preliminary data.</text>
</comment>